<evidence type="ECO:0000256" key="2">
    <source>
        <dbReference type="ARBA" id="ARBA00023125"/>
    </source>
</evidence>
<dbReference type="SMART" id="SM00717">
    <property type="entry name" value="SANT"/>
    <property type="match status" value="1"/>
</dbReference>
<dbReference type="PROSITE" id="PS50090">
    <property type="entry name" value="MYB_LIKE"/>
    <property type="match status" value="1"/>
</dbReference>
<evidence type="ECO:0000256" key="4">
    <source>
        <dbReference type="ARBA" id="ARBA00023242"/>
    </source>
</evidence>
<gene>
    <name evidence="10" type="ORF">RMAR0315_LOCUS125</name>
</gene>
<dbReference type="Gene3D" id="1.10.10.60">
    <property type="entry name" value="Homeodomain-like"/>
    <property type="match status" value="1"/>
</dbReference>
<dbReference type="PROSITE" id="PS51294">
    <property type="entry name" value="HTH_MYB"/>
    <property type="match status" value="1"/>
</dbReference>
<dbReference type="InterPro" id="IPR052245">
    <property type="entry name" value="Plant_Stress_Dev_TF"/>
</dbReference>
<evidence type="ECO:0000259" key="6">
    <source>
        <dbReference type="PROSITE" id="PS50090"/>
    </source>
</evidence>
<keyword evidence="1" id="KW-0805">Transcription regulation</keyword>
<evidence type="ECO:0000259" key="8">
    <source>
        <dbReference type="PROSITE" id="PS51294"/>
    </source>
</evidence>
<dbReference type="InterPro" id="IPR017930">
    <property type="entry name" value="Myb_dom"/>
</dbReference>
<dbReference type="Pfam" id="PF00249">
    <property type="entry name" value="Myb_DNA-binding"/>
    <property type="match status" value="1"/>
</dbReference>
<feature type="domain" description="HTH myb-type" evidence="8">
    <location>
        <begin position="143"/>
        <end position="198"/>
    </location>
</feature>
<reference evidence="10" key="1">
    <citation type="submission" date="2021-01" db="EMBL/GenBank/DDBJ databases">
        <authorList>
            <person name="Corre E."/>
            <person name="Pelletier E."/>
            <person name="Niang G."/>
            <person name="Scheremetjew M."/>
            <person name="Finn R."/>
            <person name="Kale V."/>
            <person name="Holt S."/>
            <person name="Cochrane G."/>
            <person name="Meng A."/>
            <person name="Brown T."/>
            <person name="Cohen L."/>
        </authorList>
    </citation>
    <scope>NUCLEOTIDE SEQUENCE</scope>
    <source>
        <strain evidence="10">UTEX LB 2760</strain>
    </source>
</reference>
<dbReference type="Pfam" id="PF11834">
    <property type="entry name" value="KHA"/>
    <property type="match status" value="1"/>
</dbReference>
<organism evidence="10">
    <name type="scientific">Rhodosorus marinus</name>
    <dbReference type="NCBI Taxonomy" id="101924"/>
    <lineage>
        <taxon>Eukaryota</taxon>
        <taxon>Rhodophyta</taxon>
        <taxon>Stylonematophyceae</taxon>
        <taxon>Stylonematales</taxon>
        <taxon>Stylonemataceae</taxon>
        <taxon>Rhodosorus</taxon>
    </lineage>
</organism>
<dbReference type="NCBIfam" id="TIGR01557">
    <property type="entry name" value="myb_SHAQKYF"/>
    <property type="match status" value="1"/>
</dbReference>
<evidence type="ECO:0000259" key="9">
    <source>
        <dbReference type="PROSITE" id="PS51490"/>
    </source>
</evidence>
<evidence type="ECO:0000256" key="3">
    <source>
        <dbReference type="ARBA" id="ARBA00023163"/>
    </source>
</evidence>
<dbReference type="GO" id="GO:0009739">
    <property type="term" value="P:response to gibberellin"/>
    <property type="evidence" value="ECO:0007669"/>
    <property type="project" value="TreeGrafter"/>
</dbReference>
<dbReference type="AlphaFoldDB" id="A0A7S0BCB8"/>
<dbReference type="SUPFAM" id="SSF46689">
    <property type="entry name" value="Homeodomain-like"/>
    <property type="match status" value="1"/>
</dbReference>
<dbReference type="InterPro" id="IPR021789">
    <property type="entry name" value="KHA_dom"/>
</dbReference>
<keyword evidence="4" id="KW-0539">Nucleus</keyword>
<evidence type="ECO:0000256" key="5">
    <source>
        <dbReference type="SAM" id="MobiDB-lite"/>
    </source>
</evidence>
<dbReference type="InterPro" id="IPR017884">
    <property type="entry name" value="SANT_dom"/>
</dbReference>
<evidence type="ECO:0000313" key="10">
    <source>
        <dbReference type="EMBL" id="CAD8389435.1"/>
    </source>
</evidence>
<sequence>MSVAGHVNTDGTMADAAAQDPLDVDAVELHNVEDGTYPGGLDDGKDDGRRTKRKRPISEPPDGKGEMKVGRYVVNDVAYNTRGYQVCGFVNQRDTLCGRIGTCPFHKDMKSKVEDERRMSEPGKDGKHIAGYQGVIRLQEPPSKKRFKQSWTPEEHQKFLEAMRQFSKGNWKRIAEAVGTRTANQCQSHAQKYFLRQKTPREQRKKKSIHDATDMDPTNPDDPSGIHRLSALATGANGQNPGVGAPIVVPLGGLTPSQVQALQLQMQGNPQLMTVDQAALSAAMTNAAMGQKMRVTVHRNGEAHGGKAMIVPQTLGHFFRLAAEKLEGKNYCRAFTRSGGEISNLDELCHDDSLWLSDGQDFIFPPPA</sequence>
<dbReference type="GO" id="GO:0006355">
    <property type="term" value="P:regulation of DNA-templated transcription"/>
    <property type="evidence" value="ECO:0007669"/>
    <property type="project" value="UniProtKB-ARBA"/>
</dbReference>
<feature type="domain" description="Myb-like" evidence="6">
    <location>
        <begin position="143"/>
        <end position="194"/>
    </location>
</feature>
<keyword evidence="2" id="KW-0238">DNA-binding</keyword>
<evidence type="ECO:0000259" key="7">
    <source>
        <dbReference type="PROSITE" id="PS51293"/>
    </source>
</evidence>
<name>A0A7S0BCB8_9RHOD</name>
<dbReference type="InterPro" id="IPR009057">
    <property type="entry name" value="Homeodomain-like_sf"/>
</dbReference>
<feature type="domain" description="KHA" evidence="9">
    <location>
        <begin position="294"/>
        <end position="368"/>
    </location>
</feature>
<dbReference type="GO" id="GO:0003677">
    <property type="term" value="F:DNA binding"/>
    <property type="evidence" value="ECO:0007669"/>
    <property type="project" value="UniProtKB-KW"/>
</dbReference>
<accession>A0A7S0BCB8</accession>
<dbReference type="PROSITE" id="PS51293">
    <property type="entry name" value="SANT"/>
    <property type="match status" value="1"/>
</dbReference>
<dbReference type="InterPro" id="IPR006447">
    <property type="entry name" value="Myb_dom_plants"/>
</dbReference>
<feature type="region of interest" description="Disordered" evidence="5">
    <location>
        <begin position="1"/>
        <end position="68"/>
    </location>
</feature>
<dbReference type="InterPro" id="IPR001005">
    <property type="entry name" value="SANT/Myb"/>
</dbReference>
<dbReference type="EMBL" id="HBEK01000218">
    <property type="protein sequence ID" value="CAD8389435.1"/>
    <property type="molecule type" value="Transcribed_RNA"/>
</dbReference>
<evidence type="ECO:0000256" key="1">
    <source>
        <dbReference type="ARBA" id="ARBA00023015"/>
    </source>
</evidence>
<feature type="domain" description="SANT" evidence="7">
    <location>
        <begin position="146"/>
        <end position="198"/>
    </location>
</feature>
<dbReference type="CDD" id="cd00167">
    <property type="entry name" value="SANT"/>
    <property type="match status" value="1"/>
</dbReference>
<dbReference type="PROSITE" id="PS51490">
    <property type="entry name" value="KHA"/>
    <property type="match status" value="1"/>
</dbReference>
<dbReference type="PANTHER" id="PTHR44191">
    <property type="entry name" value="TRANSCRIPTION FACTOR KUA1"/>
    <property type="match status" value="1"/>
</dbReference>
<dbReference type="PANTHER" id="PTHR44191:SF36">
    <property type="entry name" value="HOMEODOMAIN-LIKE SUPERFAMILY PROTEIN"/>
    <property type="match status" value="1"/>
</dbReference>
<feature type="region of interest" description="Disordered" evidence="5">
    <location>
        <begin position="194"/>
        <end position="226"/>
    </location>
</feature>
<dbReference type="GO" id="GO:0009751">
    <property type="term" value="P:response to salicylic acid"/>
    <property type="evidence" value="ECO:0007669"/>
    <property type="project" value="TreeGrafter"/>
</dbReference>
<keyword evidence="3" id="KW-0804">Transcription</keyword>
<protein>
    <submittedName>
        <fullName evidence="10">Uncharacterized protein</fullName>
    </submittedName>
</protein>
<proteinExistence type="predicted"/>